<gene>
    <name evidence="6" type="ORF">FAZ15_20170</name>
</gene>
<dbReference type="GO" id="GO:0006935">
    <property type="term" value="P:chemotaxis"/>
    <property type="evidence" value="ECO:0007669"/>
    <property type="project" value="UniProtKB-UniRule"/>
</dbReference>
<dbReference type="SUPFAM" id="SSF52738">
    <property type="entry name" value="Methylesterase CheB, C-terminal domain"/>
    <property type="match status" value="1"/>
</dbReference>
<feature type="active site" evidence="4">
    <location>
        <position position="40"/>
    </location>
</feature>
<keyword evidence="1 4" id="KW-0378">Hydrolase</keyword>
<dbReference type="PANTHER" id="PTHR42872">
    <property type="entry name" value="PROTEIN-GLUTAMATE METHYLESTERASE/PROTEIN-GLUTAMINE GLUTAMINASE"/>
    <property type="match status" value="1"/>
</dbReference>
<dbReference type="GO" id="GO:0000156">
    <property type="term" value="F:phosphorelay response regulator activity"/>
    <property type="evidence" value="ECO:0007669"/>
    <property type="project" value="InterPro"/>
</dbReference>
<accession>A0A4U0NC16</accession>
<dbReference type="OrthoDB" id="1524092at2"/>
<feature type="active site" evidence="4">
    <location>
        <position position="133"/>
    </location>
</feature>
<evidence type="ECO:0000313" key="7">
    <source>
        <dbReference type="Proteomes" id="UP000306808"/>
    </source>
</evidence>
<evidence type="ECO:0000313" key="6">
    <source>
        <dbReference type="EMBL" id="TJZ51436.1"/>
    </source>
</evidence>
<dbReference type="AlphaFoldDB" id="A0A4U0NC16"/>
<comment type="caution">
    <text evidence="6">The sequence shown here is derived from an EMBL/GenBank/DDBJ whole genome shotgun (WGS) entry which is preliminary data.</text>
</comment>
<keyword evidence="4" id="KW-0145">Chemotaxis</keyword>
<dbReference type="Proteomes" id="UP000306808">
    <property type="component" value="Unassembled WGS sequence"/>
</dbReference>
<dbReference type="PANTHER" id="PTHR42872:SF3">
    <property type="entry name" value="PROTEIN-GLUTAMATE METHYLESTERASE_PROTEIN-GLUTAMINE GLUTAMINASE 1"/>
    <property type="match status" value="1"/>
</dbReference>
<dbReference type="CDD" id="cd16433">
    <property type="entry name" value="CheB"/>
    <property type="match status" value="1"/>
</dbReference>
<dbReference type="RefSeq" id="WP_136903177.1">
    <property type="nucleotide sequence ID" value="NZ_SUME01000011.1"/>
</dbReference>
<evidence type="ECO:0000256" key="2">
    <source>
        <dbReference type="ARBA" id="ARBA00039140"/>
    </source>
</evidence>
<dbReference type="EMBL" id="SUME01000011">
    <property type="protein sequence ID" value="TJZ51436.1"/>
    <property type="molecule type" value="Genomic_DNA"/>
</dbReference>
<protein>
    <recommendedName>
        <fullName evidence="2">protein-glutamate methylesterase</fullName>
        <ecNumber evidence="2">3.1.1.61</ecNumber>
    </recommendedName>
</protein>
<dbReference type="Pfam" id="PF01339">
    <property type="entry name" value="CheB_methylest"/>
    <property type="match status" value="1"/>
</dbReference>
<sequence length="189" mass="21100">MLKATEILLIGGSAGSLTVLLKVLPQLNNDISFPIIIILHRKPHPDSILNTLLSNYTDLEVCEAEDKMTLKSKCIYVVPPDYHLLFEDKHMVSLDSSEKLNYSRPSIDVTFQSAAEVFQENAVALLLSGANADGVEGLQYIKQNNGFTVVQDPETAEVDYMPRQAILQVKIDHVLRPDQMAGFVNRLYK</sequence>
<dbReference type="Gene3D" id="3.40.50.180">
    <property type="entry name" value="Methylesterase CheB, C-terminal domain"/>
    <property type="match status" value="1"/>
</dbReference>
<evidence type="ECO:0000256" key="4">
    <source>
        <dbReference type="PROSITE-ProRule" id="PRU00050"/>
    </source>
</evidence>
<evidence type="ECO:0000256" key="1">
    <source>
        <dbReference type="ARBA" id="ARBA00022801"/>
    </source>
</evidence>
<reference evidence="6 7" key="1">
    <citation type="submission" date="2019-04" db="EMBL/GenBank/DDBJ databases">
        <title>Sphingobacterium olei sp. nov., isolated from oil-contaminated soil.</title>
        <authorList>
            <person name="Liu B."/>
        </authorList>
    </citation>
    <scope>NUCLEOTIDE SEQUENCE [LARGE SCALE GENOMIC DNA]</scope>
    <source>
        <strain evidence="6 7">HAL-9</strain>
    </source>
</reference>
<feature type="active site" evidence="4">
    <location>
        <position position="13"/>
    </location>
</feature>
<proteinExistence type="predicted"/>
<evidence type="ECO:0000256" key="3">
    <source>
        <dbReference type="ARBA" id="ARBA00048267"/>
    </source>
</evidence>
<dbReference type="InterPro" id="IPR000673">
    <property type="entry name" value="Sig_transdc_resp-reg_Me-estase"/>
</dbReference>
<organism evidence="6 7">
    <name type="scientific">Sphingobacterium olei</name>
    <dbReference type="NCBI Taxonomy" id="2571155"/>
    <lineage>
        <taxon>Bacteria</taxon>
        <taxon>Pseudomonadati</taxon>
        <taxon>Bacteroidota</taxon>
        <taxon>Sphingobacteriia</taxon>
        <taxon>Sphingobacteriales</taxon>
        <taxon>Sphingobacteriaceae</taxon>
        <taxon>Sphingobacterium</taxon>
    </lineage>
</organism>
<dbReference type="EC" id="3.1.1.61" evidence="2"/>
<evidence type="ECO:0000259" key="5">
    <source>
        <dbReference type="PROSITE" id="PS50122"/>
    </source>
</evidence>
<dbReference type="GO" id="GO:0005737">
    <property type="term" value="C:cytoplasm"/>
    <property type="evidence" value="ECO:0007669"/>
    <property type="project" value="InterPro"/>
</dbReference>
<name>A0A4U0NC16_9SPHI</name>
<keyword evidence="7" id="KW-1185">Reference proteome</keyword>
<feature type="domain" description="CheB-type methylesterase" evidence="5">
    <location>
        <begin position="1"/>
        <end position="189"/>
    </location>
</feature>
<dbReference type="PROSITE" id="PS50122">
    <property type="entry name" value="CHEB"/>
    <property type="match status" value="1"/>
</dbReference>
<dbReference type="GO" id="GO:0008984">
    <property type="term" value="F:protein-glutamate methylesterase activity"/>
    <property type="evidence" value="ECO:0007669"/>
    <property type="project" value="UniProtKB-EC"/>
</dbReference>
<dbReference type="InterPro" id="IPR035909">
    <property type="entry name" value="CheB_C"/>
</dbReference>
<comment type="catalytic activity">
    <reaction evidence="3">
        <text>[protein]-L-glutamate 5-O-methyl ester + H2O = L-glutamyl-[protein] + methanol + H(+)</text>
        <dbReference type="Rhea" id="RHEA:23236"/>
        <dbReference type="Rhea" id="RHEA-COMP:10208"/>
        <dbReference type="Rhea" id="RHEA-COMP:10311"/>
        <dbReference type="ChEBI" id="CHEBI:15377"/>
        <dbReference type="ChEBI" id="CHEBI:15378"/>
        <dbReference type="ChEBI" id="CHEBI:17790"/>
        <dbReference type="ChEBI" id="CHEBI:29973"/>
        <dbReference type="ChEBI" id="CHEBI:82795"/>
        <dbReference type="EC" id="3.1.1.61"/>
    </reaction>
</comment>